<keyword evidence="2" id="KW-1185">Reference proteome</keyword>
<protein>
    <submittedName>
        <fullName evidence="1">Uncharacterized protein</fullName>
    </submittedName>
</protein>
<accession>A0ABR2PGF2</accession>
<organism evidence="1 2">
    <name type="scientific">Hibiscus sabdariffa</name>
    <name type="common">roselle</name>
    <dbReference type="NCBI Taxonomy" id="183260"/>
    <lineage>
        <taxon>Eukaryota</taxon>
        <taxon>Viridiplantae</taxon>
        <taxon>Streptophyta</taxon>
        <taxon>Embryophyta</taxon>
        <taxon>Tracheophyta</taxon>
        <taxon>Spermatophyta</taxon>
        <taxon>Magnoliopsida</taxon>
        <taxon>eudicotyledons</taxon>
        <taxon>Gunneridae</taxon>
        <taxon>Pentapetalae</taxon>
        <taxon>rosids</taxon>
        <taxon>malvids</taxon>
        <taxon>Malvales</taxon>
        <taxon>Malvaceae</taxon>
        <taxon>Malvoideae</taxon>
        <taxon>Hibiscus</taxon>
    </lineage>
</organism>
<reference evidence="1 2" key="1">
    <citation type="journal article" date="2024" name="G3 (Bethesda)">
        <title>Genome assembly of Hibiscus sabdariffa L. provides insights into metabolisms of medicinal natural products.</title>
        <authorList>
            <person name="Kim T."/>
        </authorList>
    </citation>
    <scope>NUCLEOTIDE SEQUENCE [LARGE SCALE GENOMIC DNA]</scope>
    <source>
        <strain evidence="1">TK-2024</strain>
        <tissue evidence="1">Old leaves</tissue>
    </source>
</reference>
<gene>
    <name evidence="1" type="ORF">V6N11_027227</name>
</gene>
<dbReference type="EMBL" id="JBBPBN010000060">
    <property type="protein sequence ID" value="KAK8987477.1"/>
    <property type="molecule type" value="Genomic_DNA"/>
</dbReference>
<evidence type="ECO:0000313" key="1">
    <source>
        <dbReference type="EMBL" id="KAK8987477.1"/>
    </source>
</evidence>
<evidence type="ECO:0000313" key="2">
    <source>
        <dbReference type="Proteomes" id="UP001396334"/>
    </source>
</evidence>
<comment type="caution">
    <text evidence="1">The sequence shown here is derived from an EMBL/GenBank/DDBJ whole genome shotgun (WGS) entry which is preliminary data.</text>
</comment>
<dbReference type="Proteomes" id="UP001396334">
    <property type="component" value="Unassembled WGS sequence"/>
</dbReference>
<proteinExistence type="predicted"/>
<name>A0ABR2PGF2_9ROSI</name>
<sequence>MSCRREPCRRHHPPSLSSRAVKGVLETLVVPRESPSAGLVSKLGCGIAGGFSPNPCNTLEKVTSQSTSPKAPLPTIEAITSTFVDDSRYNSTLIPSPSQIIQILQETSYPV</sequence>